<dbReference type="SMART" id="SM00710">
    <property type="entry name" value="PbH1"/>
    <property type="match status" value="5"/>
</dbReference>
<reference evidence="2 3" key="1">
    <citation type="submission" date="2019-07" db="EMBL/GenBank/DDBJ databases">
        <title>Whole genome shotgun sequence of Reyranella soli NBRC 108950.</title>
        <authorList>
            <person name="Hosoyama A."/>
            <person name="Uohara A."/>
            <person name="Ohji S."/>
            <person name="Ichikawa N."/>
        </authorList>
    </citation>
    <scope>NUCLEOTIDE SEQUENCE [LARGE SCALE GENOMIC DNA]</scope>
    <source>
        <strain evidence="2 3">NBRC 108950</strain>
    </source>
</reference>
<comment type="caution">
    <text evidence="2">The sequence shown here is derived from an EMBL/GenBank/DDBJ whole genome shotgun (WGS) entry which is preliminary data.</text>
</comment>
<dbReference type="AlphaFoldDB" id="A0A512N5K6"/>
<dbReference type="InterPro" id="IPR006626">
    <property type="entry name" value="PbH1"/>
</dbReference>
<evidence type="ECO:0000256" key="1">
    <source>
        <dbReference type="SAM" id="SignalP"/>
    </source>
</evidence>
<gene>
    <name evidence="2" type="ORF">RSO01_14140</name>
</gene>
<dbReference type="InterPro" id="IPR012334">
    <property type="entry name" value="Pectin_lyas_fold"/>
</dbReference>
<keyword evidence="3" id="KW-1185">Reference proteome</keyword>
<evidence type="ECO:0000313" key="3">
    <source>
        <dbReference type="Proteomes" id="UP000321058"/>
    </source>
</evidence>
<keyword evidence="1" id="KW-0732">Signal</keyword>
<proteinExistence type="predicted"/>
<feature type="signal peptide" evidence="1">
    <location>
        <begin position="1"/>
        <end position="30"/>
    </location>
</feature>
<name>A0A512N5K6_9HYPH</name>
<dbReference type="PROSITE" id="PS51257">
    <property type="entry name" value="PROKAR_LIPOPROTEIN"/>
    <property type="match status" value="1"/>
</dbReference>
<evidence type="ECO:0000313" key="2">
    <source>
        <dbReference type="EMBL" id="GEP54248.1"/>
    </source>
</evidence>
<sequence>MIDPSRVGRVFPLLALMASCLAATIQPANAQATRTWVSGVGNDANPCSRTAPCKTFAGAISKTAAGGEINALDPGGYGAVTITKSITIDGGSGQVASVLAAGTNGIIINAGANDVVTLRNIQINGANGTPTPGLNGIRFLAGSSLVVDNVRIFGFSQSGIDINLNTASAVRVMVTDTVVSTSATGIFAKNAGSGRVTVSAQRVSLLRNSTVGFKADSTTGSAQLLCAISDSMVAGNAIGVHAAGGAAGGTLIQVTRSSVVNNVNTGILTDGSAAARALLSNTLVSGNDTGVASAGGGQLFTYKNNSVNGNVTADGAFSTPLTPE</sequence>
<dbReference type="InterPro" id="IPR011050">
    <property type="entry name" value="Pectin_lyase_fold/virulence"/>
</dbReference>
<dbReference type="OrthoDB" id="5498325at2"/>
<accession>A0A512N5K6</accession>
<feature type="chain" id="PRO_5022092578" evidence="1">
    <location>
        <begin position="31"/>
        <end position="324"/>
    </location>
</feature>
<dbReference type="Gene3D" id="2.160.20.10">
    <property type="entry name" value="Single-stranded right-handed beta-helix, Pectin lyase-like"/>
    <property type="match status" value="1"/>
</dbReference>
<dbReference type="SUPFAM" id="SSF51126">
    <property type="entry name" value="Pectin lyase-like"/>
    <property type="match status" value="1"/>
</dbReference>
<dbReference type="Proteomes" id="UP000321058">
    <property type="component" value="Unassembled WGS sequence"/>
</dbReference>
<protein>
    <submittedName>
        <fullName evidence="2">Membrane protein</fullName>
    </submittedName>
</protein>
<organism evidence="2 3">
    <name type="scientific">Reyranella soli</name>
    <dbReference type="NCBI Taxonomy" id="1230389"/>
    <lineage>
        <taxon>Bacteria</taxon>
        <taxon>Pseudomonadati</taxon>
        <taxon>Pseudomonadota</taxon>
        <taxon>Alphaproteobacteria</taxon>
        <taxon>Hyphomicrobiales</taxon>
        <taxon>Reyranellaceae</taxon>
        <taxon>Reyranella</taxon>
    </lineage>
</organism>
<dbReference type="EMBL" id="BKAJ01000028">
    <property type="protein sequence ID" value="GEP54248.1"/>
    <property type="molecule type" value="Genomic_DNA"/>
</dbReference>